<comment type="caution">
    <text evidence="1">The sequence shown here is derived from an EMBL/GenBank/DDBJ whole genome shotgun (WGS) entry which is preliminary data.</text>
</comment>
<protein>
    <submittedName>
        <fullName evidence="1">Uncharacterized protein</fullName>
    </submittedName>
</protein>
<evidence type="ECO:0000313" key="2">
    <source>
        <dbReference type="Proteomes" id="UP001163603"/>
    </source>
</evidence>
<reference evidence="2" key="1">
    <citation type="journal article" date="2023" name="G3 (Bethesda)">
        <title>Genome assembly and association tests identify interacting loci associated with vigor, precocity, and sex in interspecific pistachio rootstocks.</title>
        <authorList>
            <person name="Palmer W."/>
            <person name="Jacygrad E."/>
            <person name="Sagayaradj S."/>
            <person name="Cavanaugh K."/>
            <person name="Han R."/>
            <person name="Bertier L."/>
            <person name="Beede B."/>
            <person name="Kafkas S."/>
            <person name="Golino D."/>
            <person name="Preece J."/>
            <person name="Michelmore R."/>
        </authorList>
    </citation>
    <scope>NUCLEOTIDE SEQUENCE [LARGE SCALE GENOMIC DNA]</scope>
</reference>
<keyword evidence="2" id="KW-1185">Reference proteome</keyword>
<evidence type="ECO:0000313" key="1">
    <source>
        <dbReference type="EMBL" id="KAJ0042001.1"/>
    </source>
</evidence>
<sequence length="55" mass="6312">MYPLDVGYASIRIVLKLPQSQYLPGRLNNQQQNSTLNAKEESGKKVPKQRYSIFT</sequence>
<accession>A0ACC0YUL9</accession>
<gene>
    <name evidence="1" type="ORF">Pint_18413</name>
</gene>
<name>A0ACC0YUL9_9ROSI</name>
<proteinExistence type="predicted"/>
<dbReference type="EMBL" id="CM047739">
    <property type="protein sequence ID" value="KAJ0042001.1"/>
    <property type="molecule type" value="Genomic_DNA"/>
</dbReference>
<organism evidence="1 2">
    <name type="scientific">Pistacia integerrima</name>
    <dbReference type="NCBI Taxonomy" id="434235"/>
    <lineage>
        <taxon>Eukaryota</taxon>
        <taxon>Viridiplantae</taxon>
        <taxon>Streptophyta</taxon>
        <taxon>Embryophyta</taxon>
        <taxon>Tracheophyta</taxon>
        <taxon>Spermatophyta</taxon>
        <taxon>Magnoliopsida</taxon>
        <taxon>eudicotyledons</taxon>
        <taxon>Gunneridae</taxon>
        <taxon>Pentapetalae</taxon>
        <taxon>rosids</taxon>
        <taxon>malvids</taxon>
        <taxon>Sapindales</taxon>
        <taxon>Anacardiaceae</taxon>
        <taxon>Pistacia</taxon>
    </lineage>
</organism>
<dbReference type="Proteomes" id="UP001163603">
    <property type="component" value="Chromosome 4"/>
</dbReference>